<dbReference type="RefSeq" id="WP_013880401.1">
    <property type="nucleotide sequence ID" value="NC_015666.1"/>
</dbReference>
<dbReference type="InterPro" id="IPR014470">
    <property type="entry name" value="UCP01500"/>
</dbReference>
<reference evidence="3 4" key="1">
    <citation type="journal article" date="2012" name="Stand. Genomic Sci.">
        <title>Complete genome sequence of Halopiger xanaduensis type strain (SH-6(T)).</title>
        <authorList>
            <person name="Anderson I."/>
            <person name="Tindall B.J."/>
            <person name="Rohde M."/>
            <person name="Lucas S."/>
            <person name="Han J."/>
            <person name="Lapidus A."/>
            <person name="Cheng J.F."/>
            <person name="Goodwin L."/>
            <person name="Pitluck S."/>
            <person name="Peters L."/>
            <person name="Pati A."/>
            <person name="Mikhailova N."/>
            <person name="Pagani I."/>
            <person name="Teshima H."/>
            <person name="Han C."/>
            <person name="Tapia R."/>
            <person name="Land M."/>
            <person name="Woyke T."/>
            <person name="Klenk H.P."/>
            <person name="Kyrpides N."/>
            <person name="Ivanova N."/>
        </authorList>
    </citation>
    <scope>NUCLEOTIDE SEQUENCE [LARGE SCALE GENOMIC DNA]</scope>
    <source>
        <strain evidence="4">DSM 18323 / JCM 14033 / SH-6</strain>
    </source>
</reference>
<keyword evidence="2" id="KW-0812">Transmembrane</keyword>
<evidence type="ECO:0000313" key="3">
    <source>
        <dbReference type="EMBL" id="AEH37511.1"/>
    </source>
</evidence>
<protein>
    <submittedName>
        <fullName evidence="3">Uncharacterized conserved protein UCP01500</fullName>
    </submittedName>
</protein>
<evidence type="ECO:0000256" key="1">
    <source>
        <dbReference type="SAM" id="MobiDB-lite"/>
    </source>
</evidence>
<keyword evidence="2" id="KW-1133">Transmembrane helix</keyword>
<feature type="compositionally biased region" description="Acidic residues" evidence="1">
    <location>
        <begin position="1"/>
        <end position="12"/>
    </location>
</feature>
<dbReference type="STRING" id="797210.Halxa_2895"/>
<keyword evidence="2" id="KW-0472">Membrane</keyword>
<name>F8D4A3_HALXS</name>
<organism evidence="3 4">
    <name type="scientific">Halopiger xanaduensis (strain DSM 18323 / JCM 14033 / SH-6)</name>
    <dbReference type="NCBI Taxonomy" id="797210"/>
    <lineage>
        <taxon>Archaea</taxon>
        <taxon>Methanobacteriati</taxon>
        <taxon>Methanobacteriota</taxon>
        <taxon>Stenosarchaea group</taxon>
        <taxon>Halobacteria</taxon>
        <taxon>Halobacteriales</taxon>
        <taxon>Natrialbaceae</taxon>
        <taxon>Halopiger</taxon>
    </lineage>
</organism>
<dbReference type="HOGENOM" id="CLU_089301_0_0_2"/>
<gene>
    <name evidence="3" type="ordered locus">Halxa_2895</name>
</gene>
<feature type="transmembrane region" description="Helical" evidence="2">
    <location>
        <begin position="158"/>
        <end position="176"/>
    </location>
</feature>
<dbReference type="KEGG" id="hxa:Halxa_2895"/>
<feature type="transmembrane region" description="Helical" evidence="2">
    <location>
        <begin position="53"/>
        <end position="71"/>
    </location>
</feature>
<feature type="compositionally biased region" description="Basic and acidic residues" evidence="1">
    <location>
        <begin position="13"/>
        <end position="23"/>
    </location>
</feature>
<feature type="region of interest" description="Disordered" evidence="1">
    <location>
        <begin position="1"/>
        <end position="23"/>
    </location>
</feature>
<dbReference type="Pfam" id="PF10028">
    <property type="entry name" value="DUF2270"/>
    <property type="match status" value="1"/>
</dbReference>
<dbReference type="eggNOG" id="arCOG08962">
    <property type="taxonomic scope" value="Archaea"/>
</dbReference>
<dbReference type="EMBL" id="CP002839">
    <property type="protein sequence ID" value="AEH37511.1"/>
    <property type="molecule type" value="Genomic_DNA"/>
</dbReference>
<dbReference type="Proteomes" id="UP000006794">
    <property type="component" value="Chromosome"/>
</dbReference>
<sequence length="234" mass="25891">MSDGDSEFDPEAPEQREVGREMVDQSTGLGSVAAHLYRGEVERAVSWRDRLDTTTNWAVTIMAAIVAYAFSGEVSHAVILAGVVMGTAFLFIEARRFQTYDIWRSRVRVLQENLFANALDPSAGVERSAWRAELSEDYRNPTPHISYRGAFSHRLRRVYLPLISAMLASWVFHLWAFNPDTPFPESAALPGVDGTVIAAVVGCYYLALLVLAVPLSDKERGESGAADHGDLEQE</sequence>
<feature type="transmembrane region" description="Helical" evidence="2">
    <location>
        <begin position="196"/>
        <end position="215"/>
    </location>
</feature>
<keyword evidence="4" id="KW-1185">Reference proteome</keyword>
<evidence type="ECO:0000256" key="2">
    <source>
        <dbReference type="SAM" id="Phobius"/>
    </source>
</evidence>
<proteinExistence type="predicted"/>
<accession>F8D4A3</accession>
<dbReference type="GeneID" id="10799315"/>
<dbReference type="AlphaFoldDB" id="F8D4A3"/>
<dbReference type="OrthoDB" id="307287at2157"/>
<evidence type="ECO:0000313" key="4">
    <source>
        <dbReference type="Proteomes" id="UP000006794"/>
    </source>
</evidence>